<name>A0ACB7ZAU8_9ERIC</name>
<organism evidence="1 2">
    <name type="scientific">Vaccinium darrowii</name>
    <dbReference type="NCBI Taxonomy" id="229202"/>
    <lineage>
        <taxon>Eukaryota</taxon>
        <taxon>Viridiplantae</taxon>
        <taxon>Streptophyta</taxon>
        <taxon>Embryophyta</taxon>
        <taxon>Tracheophyta</taxon>
        <taxon>Spermatophyta</taxon>
        <taxon>Magnoliopsida</taxon>
        <taxon>eudicotyledons</taxon>
        <taxon>Gunneridae</taxon>
        <taxon>Pentapetalae</taxon>
        <taxon>asterids</taxon>
        <taxon>Ericales</taxon>
        <taxon>Ericaceae</taxon>
        <taxon>Vaccinioideae</taxon>
        <taxon>Vaccinieae</taxon>
        <taxon>Vaccinium</taxon>
    </lineage>
</organism>
<dbReference type="Proteomes" id="UP000828048">
    <property type="component" value="Chromosome 12"/>
</dbReference>
<protein>
    <submittedName>
        <fullName evidence="1">Uncharacterized protein</fullName>
    </submittedName>
</protein>
<evidence type="ECO:0000313" key="1">
    <source>
        <dbReference type="EMBL" id="KAH7862725.1"/>
    </source>
</evidence>
<sequence length="375" mass="41423">MSSSESQTNSIISHEKEEAAAFRSVSASTLPRILRVAVELDLFEIISKNSHSNTPDDDHGYLSASEIASHLPIKSPGKAPATLERLLRCLASFDFLKCKQSAAGGEGGGKRWLYGLAPLASKYFVCDQNGGSLAPMLLFVEDKVFAEAWYHMKDAILDGGLPFNKAHGMSVFEYPKKEPRFGEVFNKAMHSYTILAMKDILDKYKGFAGLKQIVDVGGGLGATLGSIVSKYPHIEGINYDLPQVVKTAPTWPGVQHVGGDMFESVPKGEVIFMKWILHDWSDEMCLKLLKNCWKALPESGKVIIVESILPENPQDNDPISRNGFHYDMIMWALTVEGQERTEKEFDALAKAAGFAASKPICRAANIWVIEFYKTI</sequence>
<keyword evidence="2" id="KW-1185">Reference proteome</keyword>
<dbReference type="EMBL" id="CM037162">
    <property type="protein sequence ID" value="KAH7862725.1"/>
    <property type="molecule type" value="Genomic_DNA"/>
</dbReference>
<accession>A0ACB7ZAU8</accession>
<comment type="caution">
    <text evidence="1">The sequence shown here is derived from an EMBL/GenBank/DDBJ whole genome shotgun (WGS) entry which is preliminary data.</text>
</comment>
<gene>
    <name evidence="1" type="ORF">Vadar_008607</name>
</gene>
<reference evidence="1 2" key="1">
    <citation type="journal article" date="2021" name="Hortic Res">
        <title>High-quality reference genome and annotation aids understanding of berry development for evergreen blueberry (Vaccinium darrowii).</title>
        <authorList>
            <person name="Yu J."/>
            <person name="Hulse-Kemp A.M."/>
            <person name="Babiker E."/>
            <person name="Staton M."/>
        </authorList>
    </citation>
    <scope>NUCLEOTIDE SEQUENCE [LARGE SCALE GENOMIC DNA]</scope>
    <source>
        <strain evidence="2">cv. NJ 8807/NJ 8810</strain>
        <tissue evidence="1">Young leaf</tissue>
    </source>
</reference>
<proteinExistence type="predicted"/>
<evidence type="ECO:0000313" key="2">
    <source>
        <dbReference type="Proteomes" id="UP000828048"/>
    </source>
</evidence>